<name>A0ABR5Q017_9ACTN</name>
<organism evidence="4 5">
    <name type="scientific">Lancefieldella rimae</name>
    <dbReference type="NCBI Taxonomy" id="1383"/>
    <lineage>
        <taxon>Bacteria</taxon>
        <taxon>Bacillati</taxon>
        <taxon>Actinomycetota</taxon>
        <taxon>Coriobacteriia</taxon>
        <taxon>Coriobacteriales</taxon>
        <taxon>Atopobiaceae</taxon>
        <taxon>Lancefieldella</taxon>
    </lineage>
</organism>
<dbReference type="EMBL" id="JQCP01000002">
    <property type="protein sequence ID" value="KRO02225.1"/>
    <property type="molecule type" value="Genomic_DNA"/>
</dbReference>
<dbReference type="SMART" id="SM00470">
    <property type="entry name" value="ParB"/>
    <property type="match status" value="1"/>
</dbReference>
<comment type="caution">
    <text evidence="4">The sequence shown here is derived from an EMBL/GenBank/DDBJ whole genome shotgun (WGS) entry which is preliminary data.</text>
</comment>
<dbReference type="PANTHER" id="PTHR33375:SF1">
    <property type="entry name" value="CHROMOSOME-PARTITIONING PROTEIN PARB-RELATED"/>
    <property type="match status" value="1"/>
</dbReference>
<evidence type="ECO:0000256" key="2">
    <source>
        <dbReference type="ARBA" id="ARBA00022829"/>
    </source>
</evidence>
<dbReference type="Gene3D" id="3.90.1530.30">
    <property type="match status" value="1"/>
</dbReference>
<sequence>MAKKSGLGKGLSSLINEANAETGRPKETTVLAVSKLKPNKDQPRKQFDETELEELADSIKQNGVLQPLLVRKKGSGFEIVAGERRYQAAKKAGLKDVPVIIRDISDEEVFKLALIENLQRSNLSPIEEARGYQELIKKDGLTQEQLSKIISKSRSAITNTLRLLDLPKEIQEYMALGQLSAGHARAILAVAGEEGRLKLAQKVIEENLSVRQTENLAPLFSGRENVKVQRQPLPQTYKRAARQLRLALDTTVKVRNIRGKNKIEIEFSDDEELARLVGLLTQGDGLRGD</sequence>
<dbReference type="NCBIfam" id="TIGR00180">
    <property type="entry name" value="parB_part"/>
    <property type="match status" value="1"/>
</dbReference>
<dbReference type="Pfam" id="PF02195">
    <property type="entry name" value="ParB_N"/>
    <property type="match status" value="1"/>
</dbReference>
<dbReference type="CDD" id="cd16393">
    <property type="entry name" value="SPO0J_N"/>
    <property type="match status" value="1"/>
</dbReference>
<protein>
    <submittedName>
        <fullName evidence="4">Stage 0 sporulation protein J</fullName>
    </submittedName>
</protein>
<comment type="similarity">
    <text evidence="1">Belongs to the ParB family.</text>
</comment>
<dbReference type="Pfam" id="PF17762">
    <property type="entry name" value="HTH_ParB"/>
    <property type="match status" value="1"/>
</dbReference>
<gene>
    <name evidence="4" type="ORF">IV60_GL000650</name>
</gene>
<accession>A0ABR5Q017</accession>
<evidence type="ECO:0000259" key="3">
    <source>
        <dbReference type="SMART" id="SM00470"/>
    </source>
</evidence>
<dbReference type="InterPro" id="IPR036086">
    <property type="entry name" value="ParB/Sulfiredoxin_sf"/>
</dbReference>
<dbReference type="SUPFAM" id="SSF110849">
    <property type="entry name" value="ParB/Sulfiredoxin"/>
    <property type="match status" value="1"/>
</dbReference>
<evidence type="ECO:0000256" key="1">
    <source>
        <dbReference type="ARBA" id="ARBA00006295"/>
    </source>
</evidence>
<dbReference type="InterPro" id="IPR041468">
    <property type="entry name" value="HTH_ParB/Spo0J"/>
</dbReference>
<dbReference type="InterPro" id="IPR003115">
    <property type="entry name" value="ParB_N"/>
</dbReference>
<dbReference type="Gene3D" id="1.10.10.2830">
    <property type="match status" value="1"/>
</dbReference>
<dbReference type="InterPro" id="IPR004437">
    <property type="entry name" value="ParB/RepB/Spo0J"/>
</dbReference>
<dbReference type="PANTHER" id="PTHR33375">
    <property type="entry name" value="CHROMOSOME-PARTITIONING PROTEIN PARB-RELATED"/>
    <property type="match status" value="1"/>
</dbReference>
<dbReference type="RefSeq" id="WP_003149687.1">
    <property type="nucleotide sequence ID" value="NZ_JQCP01000002.1"/>
</dbReference>
<keyword evidence="2" id="KW-0159">Chromosome partition</keyword>
<feature type="domain" description="ParB-like N-terminal" evidence="3">
    <location>
        <begin position="29"/>
        <end position="118"/>
    </location>
</feature>
<dbReference type="InterPro" id="IPR050336">
    <property type="entry name" value="Chromosome_partition/occlusion"/>
</dbReference>
<reference evidence="4 5" key="1">
    <citation type="journal article" date="2015" name="Genome Announc.">
        <title>Expanding the biotechnology potential of lactobacilli through comparative genomics of 213 strains and associated genera.</title>
        <authorList>
            <person name="Sun Z."/>
            <person name="Harris H.M."/>
            <person name="McCann A."/>
            <person name="Guo C."/>
            <person name="Argimon S."/>
            <person name="Zhang W."/>
            <person name="Yang X."/>
            <person name="Jeffery I.B."/>
            <person name="Cooney J.C."/>
            <person name="Kagawa T.F."/>
            <person name="Liu W."/>
            <person name="Song Y."/>
            <person name="Salvetti E."/>
            <person name="Wrobel A."/>
            <person name="Rasinkangas P."/>
            <person name="Parkhill J."/>
            <person name="Rea M.C."/>
            <person name="O'Sullivan O."/>
            <person name="Ritari J."/>
            <person name="Douillard F.P."/>
            <person name="Paul Ross R."/>
            <person name="Yang R."/>
            <person name="Briner A.E."/>
            <person name="Felis G.E."/>
            <person name="de Vos W.M."/>
            <person name="Barrangou R."/>
            <person name="Klaenhammer T.R."/>
            <person name="Caufield P.W."/>
            <person name="Cui Y."/>
            <person name="Zhang H."/>
            <person name="O'Toole P.W."/>
        </authorList>
    </citation>
    <scope>NUCLEOTIDE SEQUENCE [LARGE SCALE GENOMIC DNA]</scope>
    <source>
        <strain evidence="4 5">DSM 7090</strain>
    </source>
</reference>
<dbReference type="Proteomes" id="UP000051927">
    <property type="component" value="Unassembled WGS sequence"/>
</dbReference>
<dbReference type="GeneID" id="84904453"/>
<proteinExistence type="inferred from homology"/>
<keyword evidence="5" id="KW-1185">Reference proteome</keyword>
<evidence type="ECO:0000313" key="4">
    <source>
        <dbReference type="EMBL" id="KRO02225.1"/>
    </source>
</evidence>
<evidence type="ECO:0000313" key="5">
    <source>
        <dbReference type="Proteomes" id="UP000051927"/>
    </source>
</evidence>